<dbReference type="GO" id="GO:0032153">
    <property type="term" value="C:cell division site"/>
    <property type="evidence" value="ECO:0007669"/>
    <property type="project" value="TreeGrafter"/>
</dbReference>
<dbReference type="PANTHER" id="PTHR34981">
    <property type="entry name" value="CELL DIVISION PROTEIN ZAPA"/>
    <property type="match status" value="1"/>
</dbReference>
<evidence type="ECO:0000256" key="5">
    <source>
        <dbReference type="ARBA" id="ARBA00023210"/>
    </source>
</evidence>
<reference evidence="10 11" key="1">
    <citation type="submission" date="2017-06" db="EMBL/GenBank/DDBJ databases">
        <authorList>
            <person name="Kim H.J."/>
            <person name="Triplett B.A."/>
        </authorList>
    </citation>
    <scope>NUCLEOTIDE SEQUENCE [LARGE SCALE GENOMIC DNA]</scope>
    <source>
        <strain evidence="10 11">DSM 18704</strain>
    </source>
</reference>
<keyword evidence="11" id="KW-1185">Reference proteome</keyword>
<dbReference type="GO" id="GO:0000921">
    <property type="term" value="P:septin ring assembly"/>
    <property type="evidence" value="ECO:0007669"/>
    <property type="project" value="TreeGrafter"/>
</dbReference>
<dbReference type="InterPro" id="IPR036192">
    <property type="entry name" value="Cell_div_ZapA-like_sf"/>
</dbReference>
<comment type="subcellular location">
    <subcellularLocation>
        <location evidence="1">Cytoplasm</location>
    </subcellularLocation>
</comment>
<dbReference type="GO" id="GO:0005829">
    <property type="term" value="C:cytosol"/>
    <property type="evidence" value="ECO:0007669"/>
    <property type="project" value="TreeGrafter"/>
</dbReference>
<dbReference type="PANTHER" id="PTHR34981:SF1">
    <property type="entry name" value="CELL DIVISION PROTEIN ZAPA"/>
    <property type="match status" value="1"/>
</dbReference>
<dbReference type="GO" id="GO:0043093">
    <property type="term" value="P:FtsZ-dependent cytokinesis"/>
    <property type="evidence" value="ECO:0007669"/>
    <property type="project" value="TreeGrafter"/>
</dbReference>
<dbReference type="GO" id="GO:0030428">
    <property type="term" value="C:cell septum"/>
    <property type="evidence" value="ECO:0007669"/>
    <property type="project" value="TreeGrafter"/>
</dbReference>
<sequence>MNELQDNPPVSAFVNQDATSVEIYDQIYHLRGTDAAYIERLAGMVDAKMRAVAAQGGTVDSLRVAVLASLNMADELEMMRRRYETLAGSLVATESTMRTRSASLAGMLDEVLDDHDNLLSRRAG</sequence>
<dbReference type="InterPro" id="IPR007838">
    <property type="entry name" value="Cell_div_ZapA-like"/>
</dbReference>
<evidence type="ECO:0000256" key="1">
    <source>
        <dbReference type="ARBA" id="ARBA00004496"/>
    </source>
</evidence>
<evidence type="ECO:0000256" key="4">
    <source>
        <dbReference type="ARBA" id="ARBA00022618"/>
    </source>
</evidence>
<evidence type="ECO:0000256" key="3">
    <source>
        <dbReference type="ARBA" id="ARBA00022490"/>
    </source>
</evidence>
<evidence type="ECO:0000313" key="11">
    <source>
        <dbReference type="Proteomes" id="UP000198356"/>
    </source>
</evidence>
<evidence type="ECO:0000256" key="8">
    <source>
        <dbReference type="ARBA" id="ARBA00026068"/>
    </source>
</evidence>
<organism evidence="10 11">
    <name type="scientific">Granulicella rosea</name>
    <dbReference type="NCBI Taxonomy" id="474952"/>
    <lineage>
        <taxon>Bacteria</taxon>
        <taxon>Pseudomonadati</taxon>
        <taxon>Acidobacteriota</taxon>
        <taxon>Terriglobia</taxon>
        <taxon>Terriglobales</taxon>
        <taxon>Acidobacteriaceae</taxon>
        <taxon>Granulicella</taxon>
    </lineage>
</organism>
<accession>A0A239KQH1</accession>
<keyword evidence="5" id="KW-0717">Septation</keyword>
<evidence type="ECO:0000256" key="7">
    <source>
        <dbReference type="ARBA" id="ARBA00024910"/>
    </source>
</evidence>
<dbReference type="AlphaFoldDB" id="A0A239KQH1"/>
<evidence type="ECO:0000256" key="6">
    <source>
        <dbReference type="ARBA" id="ARBA00023306"/>
    </source>
</evidence>
<proteinExistence type="predicted"/>
<dbReference type="Gene3D" id="6.10.250.790">
    <property type="match status" value="1"/>
</dbReference>
<dbReference type="InterPro" id="IPR053712">
    <property type="entry name" value="Bac_CellDiv_Activator"/>
</dbReference>
<dbReference type="GO" id="GO:0000917">
    <property type="term" value="P:division septum assembly"/>
    <property type="evidence" value="ECO:0007669"/>
    <property type="project" value="UniProtKB-KW"/>
</dbReference>
<dbReference type="Pfam" id="PF05164">
    <property type="entry name" value="ZapA"/>
    <property type="match status" value="1"/>
</dbReference>
<comment type="function">
    <text evidence="7">Activator of cell division through the inhibition of FtsZ GTPase activity, therefore promoting FtsZ assembly into bundles of protofilaments necessary for the formation of the division Z ring. It is recruited early at mid-cell but it is not essential for cell division.</text>
</comment>
<dbReference type="Proteomes" id="UP000198356">
    <property type="component" value="Unassembled WGS sequence"/>
</dbReference>
<dbReference type="EMBL" id="FZOU01000005">
    <property type="protein sequence ID" value="SNT20295.1"/>
    <property type="molecule type" value="Genomic_DNA"/>
</dbReference>
<protein>
    <recommendedName>
        <fullName evidence="2">Cell division protein ZapA</fullName>
    </recommendedName>
    <alternativeName>
        <fullName evidence="9">Z ring-associated protein ZapA</fullName>
    </alternativeName>
</protein>
<evidence type="ECO:0000256" key="9">
    <source>
        <dbReference type="ARBA" id="ARBA00033158"/>
    </source>
</evidence>
<keyword evidence="3" id="KW-0963">Cytoplasm</keyword>
<keyword evidence="4 10" id="KW-0132">Cell division</keyword>
<dbReference type="SUPFAM" id="SSF102829">
    <property type="entry name" value="Cell division protein ZapA-like"/>
    <property type="match status" value="1"/>
</dbReference>
<name>A0A239KQH1_9BACT</name>
<dbReference type="RefSeq" id="WP_089409206.1">
    <property type="nucleotide sequence ID" value="NZ_FZOU01000005.1"/>
</dbReference>
<evidence type="ECO:0000256" key="2">
    <source>
        <dbReference type="ARBA" id="ARBA00015195"/>
    </source>
</evidence>
<keyword evidence="6" id="KW-0131">Cell cycle</keyword>
<comment type="subunit">
    <text evidence="8">Homodimer. Interacts with FtsZ.</text>
</comment>
<evidence type="ECO:0000313" key="10">
    <source>
        <dbReference type="EMBL" id="SNT20295.1"/>
    </source>
</evidence>
<gene>
    <name evidence="10" type="ORF">SAMN05421770_105129</name>
</gene>
<dbReference type="OrthoDB" id="9808604at2"/>